<evidence type="ECO:0000256" key="1">
    <source>
        <dbReference type="SAM" id="MobiDB-lite"/>
    </source>
</evidence>
<evidence type="ECO:0000313" key="3">
    <source>
        <dbReference type="Proteomes" id="UP001459277"/>
    </source>
</evidence>
<accession>A0AAW2BDM0</accession>
<name>A0AAW2BDM0_9ROSI</name>
<gene>
    <name evidence="2" type="ORF">SO802_033661</name>
</gene>
<dbReference type="PANTHER" id="PTHR36746:SF3">
    <property type="entry name" value="DUF4005 DOMAIN-CONTAINING PROTEIN"/>
    <property type="match status" value="1"/>
</dbReference>
<dbReference type="Proteomes" id="UP001459277">
    <property type="component" value="Unassembled WGS sequence"/>
</dbReference>
<dbReference type="EMBL" id="JAZDWU010000012">
    <property type="protein sequence ID" value="KAK9984136.1"/>
    <property type="molecule type" value="Genomic_DNA"/>
</dbReference>
<keyword evidence="3" id="KW-1185">Reference proteome</keyword>
<sequence length="307" mass="34214">MENNQDSSKSTGVCEKIRGAMSHCPIRRFLSRQRDSSPASPIPNPSLPTHNHQGRTIDIQTTLAAREHPKLVEGSQHLKAHEKTKADEVPIKFDYSGLHSPIVKGRSATPYLPIQNISPVRKISPMKEDNFKPPLVPVQENPLLKRQNNGQGVKGTSEVEEKQKPKLEAPAKALNGEGKYHGVNMEQQVKKEVKATSVVEEKHKPKLKAPAKALNGEGQHHFVNMEKQVKQEGENPGVDNKTFSDYINRAKKIIRTITNVGGRHNTSGQDDAYDTKKKDHANDHFSEYINRAKMKIRTTSGIGNGRN</sequence>
<evidence type="ECO:0000313" key="2">
    <source>
        <dbReference type="EMBL" id="KAK9984136.1"/>
    </source>
</evidence>
<proteinExistence type="predicted"/>
<dbReference type="AlphaFoldDB" id="A0AAW2BDM0"/>
<feature type="compositionally biased region" description="Basic and acidic residues" evidence="1">
    <location>
        <begin position="157"/>
        <end position="168"/>
    </location>
</feature>
<comment type="caution">
    <text evidence="2">The sequence shown here is derived from an EMBL/GenBank/DDBJ whole genome shotgun (WGS) entry which is preliminary data.</text>
</comment>
<feature type="region of interest" description="Disordered" evidence="1">
    <location>
        <begin position="27"/>
        <end position="53"/>
    </location>
</feature>
<dbReference type="PANTHER" id="PTHR36746">
    <property type="entry name" value="BNAC04G51760D PROTEIN"/>
    <property type="match status" value="1"/>
</dbReference>
<protein>
    <submittedName>
        <fullName evidence="2">Uncharacterized protein</fullName>
    </submittedName>
</protein>
<organism evidence="2 3">
    <name type="scientific">Lithocarpus litseifolius</name>
    <dbReference type="NCBI Taxonomy" id="425828"/>
    <lineage>
        <taxon>Eukaryota</taxon>
        <taxon>Viridiplantae</taxon>
        <taxon>Streptophyta</taxon>
        <taxon>Embryophyta</taxon>
        <taxon>Tracheophyta</taxon>
        <taxon>Spermatophyta</taxon>
        <taxon>Magnoliopsida</taxon>
        <taxon>eudicotyledons</taxon>
        <taxon>Gunneridae</taxon>
        <taxon>Pentapetalae</taxon>
        <taxon>rosids</taxon>
        <taxon>fabids</taxon>
        <taxon>Fagales</taxon>
        <taxon>Fagaceae</taxon>
        <taxon>Lithocarpus</taxon>
    </lineage>
</organism>
<reference evidence="2 3" key="1">
    <citation type="submission" date="2024-01" db="EMBL/GenBank/DDBJ databases">
        <title>A telomere-to-telomere, gap-free genome of sweet tea (Lithocarpus litseifolius).</title>
        <authorList>
            <person name="Zhou J."/>
        </authorList>
    </citation>
    <scope>NUCLEOTIDE SEQUENCE [LARGE SCALE GENOMIC DNA]</scope>
    <source>
        <strain evidence="2">Zhou-2022a</strain>
        <tissue evidence="2">Leaf</tissue>
    </source>
</reference>
<feature type="region of interest" description="Disordered" evidence="1">
    <location>
        <begin position="144"/>
        <end position="168"/>
    </location>
</feature>